<sequence length="551" mass="64266">MTFSTLDEARKFWGYYGRRKGFSIRQRYKNKSNIDGKFTSCKYVCSKEGQKAVDKRDGMVKNPRAETRTECPVRMTLSFNHEDENWAISNLFLEHNHILQLPEACHLLTSQRMISEVQAHEIEIADDSGIGPKAAHEFASRRVGGTSNLSYTRRDLKNHFRTRRQRDLKYGEAGSMLKYFQDKATENPSFKYDFQLDCDEKITNIFWADAKMIIDYAHFGDVMTFDTTFGTNKENRPFGVFVGFNHYRETVIFGASLLYDETFESFKWLFATFLSIHNQKHPTTIYTDQDTAMGKAVGCVFLEARHGLCTFHIMQNAVKHLSSYMDKESTLLADFSACMYEHGQQEEFEEAFENMRGQVPTQTWLDSIYKVKEKWAECFMKNAFTLGMRSTQLSESLNNDLKHHLKSDLDIVRFFQHFERAVKVKRDVEVNSEFDARQYLPKIKMKTPMLVQVSKLYTPVIFDFFQKEYQRSMAACAEALHGQYEYMVTIGYPFEQPIFQEEWKVEGNHLEQKSSCGCGQFERLGVLCAHALKVLDLMNIKLLSEHYILKR</sequence>
<evidence type="ECO:0000313" key="2">
    <source>
        <dbReference type="Proteomes" id="UP001732700"/>
    </source>
</evidence>
<dbReference type="Proteomes" id="UP001732700">
    <property type="component" value="Chromosome 4C"/>
</dbReference>
<reference evidence="1" key="2">
    <citation type="submission" date="2025-09" db="UniProtKB">
        <authorList>
            <consortium name="EnsemblPlants"/>
        </authorList>
    </citation>
    <scope>IDENTIFICATION</scope>
</reference>
<name>A0ACD5WUB1_AVESA</name>
<evidence type="ECO:0000313" key="1">
    <source>
        <dbReference type="EnsemblPlants" id="AVESA.00010b.r2.4CG1297260.1.CDS.1"/>
    </source>
</evidence>
<dbReference type="EnsemblPlants" id="AVESA.00010b.r2.4CG1297260.1">
    <property type="protein sequence ID" value="AVESA.00010b.r2.4CG1297260.1.CDS.1"/>
    <property type="gene ID" value="AVESA.00010b.r2.4CG1297260"/>
</dbReference>
<proteinExistence type="predicted"/>
<accession>A0ACD5WUB1</accession>
<organism evidence="1 2">
    <name type="scientific">Avena sativa</name>
    <name type="common">Oat</name>
    <dbReference type="NCBI Taxonomy" id="4498"/>
    <lineage>
        <taxon>Eukaryota</taxon>
        <taxon>Viridiplantae</taxon>
        <taxon>Streptophyta</taxon>
        <taxon>Embryophyta</taxon>
        <taxon>Tracheophyta</taxon>
        <taxon>Spermatophyta</taxon>
        <taxon>Magnoliopsida</taxon>
        <taxon>Liliopsida</taxon>
        <taxon>Poales</taxon>
        <taxon>Poaceae</taxon>
        <taxon>BOP clade</taxon>
        <taxon>Pooideae</taxon>
        <taxon>Poodae</taxon>
        <taxon>Poeae</taxon>
        <taxon>Poeae Chloroplast Group 1 (Aveneae type)</taxon>
        <taxon>Aveninae</taxon>
        <taxon>Avena</taxon>
    </lineage>
</organism>
<protein>
    <submittedName>
        <fullName evidence="1">Uncharacterized protein</fullName>
    </submittedName>
</protein>
<reference evidence="1" key="1">
    <citation type="submission" date="2021-05" db="EMBL/GenBank/DDBJ databases">
        <authorList>
            <person name="Scholz U."/>
            <person name="Mascher M."/>
            <person name="Fiebig A."/>
        </authorList>
    </citation>
    <scope>NUCLEOTIDE SEQUENCE [LARGE SCALE GENOMIC DNA]</scope>
</reference>
<keyword evidence="2" id="KW-1185">Reference proteome</keyword>